<reference evidence="1" key="1">
    <citation type="submission" date="2020-04" db="EMBL/GenBank/DDBJ databases">
        <authorList>
            <person name="Chiriac C."/>
            <person name="Salcher M."/>
            <person name="Ghai R."/>
            <person name="Kavagutti S V."/>
        </authorList>
    </citation>
    <scope>NUCLEOTIDE SEQUENCE</scope>
</reference>
<dbReference type="InterPro" id="IPR000888">
    <property type="entry name" value="RmlC-like"/>
</dbReference>
<dbReference type="PANTHER" id="PTHR21047:SF2">
    <property type="entry name" value="THYMIDINE DIPHOSPHO-4-KETO-RHAMNOSE 3,5-EPIMERASE"/>
    <property type="match status" value="1"/>
</dbReference>
<dbReference type="GO" id="GO:0019305">
    <property type="term" value="P:dTDP-rhamnose biosynthetic process"/>
    <property type="evidence" value="ECO:0007669"/>
    <property type="project" value="TreeGrafter"/>
</dbReference>
<dbReference type="GO" id="GO:0000271">
    <property type="term" value="P:polysaccharide biosynthetic process"/>
    <property type="evidence" value="ECO:0007669"/>
    <property type="project" value="TreeGrafter"/>
</dbReference>
<organism evidence="1">
    <name type="scientific">uncultured Caudovirales phage</name>
    <dbReference type="NCBI Taxonomy" id="2100421"/>
    <lineage>
        <taxon>Viruses</taxon>
        <taxon>Duplodnaviria</taxon>
        <taxon>Heunggongvirae</taxon>
        <taxon>Uroviricota</taxon>
        <taxon>Caudoviricetes</taxon>
        <taxon>Peduoviridae</taxon>
        <taxon>Maltschvirus</taxon>
        <taxon>Maltschvirus maltsch</taxon>
    </lineage>
</organism>
<dbReference type="Gene3D" id="2.60.120.10">
    <property type="entry name" value="Jelly Rolls"/>
    <property type="match status" value="1"/>
</dbReference>
<accession>A0A6J5M9Y6</accession>
<dbReference type="PANTHER" id="PTHR21047">
    <property type="entry name" value="DTDP-6-DEOXY-D-GLUCOSE-3,5 EPIMERASE"/>
    <property type="match status" value="1"/>
</dbReference>
<dbReference type="EMBL" id="LR796421">
    <property type="protein sequence ID" value="CAB4142547.1"/>
    <property type="molecule type" value="Genomic_DNA"/>
</dbReference>
<proteinExistence type="predicted"/>
<dbReference type="Pfam" id="PF00908">
    <property type="entry name" value="dTDP_sugar_isom"/>
    <property type="match status" value="1"/>
</dbReference>
<gene>
    <name evidence="1" type="ORF">UFOVP450_10</name>
</gene>
<name>A0A6J5M9Y6_9CAUD</name>
<evidence type="ECO:0000313" key="1">
    <source>
        <dbReference type="EMBL" id="CAB4142547.1"/>
    </source>
</evidence>
<dbReference type="InterPro" id="IPR011051">
    <property type="entry name" value="RmlC_Cupin_sf"/>
</dbReference>
<dbReference type="GO" id="GO:0008830">
    <property type="term" value="F:dTDP-4-dehydrorhamnose 3,5-epimerase activity"/>
    <property type="evidence" value="ECO:0007669"/>
    <property type="project" value="InterPro"/>
</dbReference>
<protein>
    <submittedName>
        <fullName evidence="1">RfbC dTDP-4-dehydrorhamnose 3,5-epimerase and related enzymes</fullName>
    </submittedName>
</protein>
<dbReference type="SUPFAM" id="SSF51182">
    <property type="entry name" value="RmlC-like cupins"/>
    <property type="match status" value="1"/>
</dbReference>
<dbReference type="InterPro" id="IPR014710">
    <property type="entry name" value="RmlC-like_jellyroll"/>
</dbReference>
<sequence>MIQRIKQPVYKDNRGAFTPIELSGNWVQTNISINDKVGVFRGMHYQRAPKEQTKVVAVLQGKIVDFVLDIRPNSSTFGKLEHYELEVGDALIVPKGYAHGFITLQSNSIVNYLVDELYSPQDEGCIFWETVPALKELIDGYTKELQCQLTISDKDLQGTTLQQAI</sequence>